<feature type="chain" id="PRO_5014650253" evidence="2">
    <location>
        <begin position="22"/>
        <end position="123"/>
    </location>
</feature>
<evidence type="ECO:0000313" key="4">
    <source>
        <dbReference type="Proteomes" id="UP000230251"/>
    </source>
</evidence>
<sequence length="123" mass="12964">MKRILLLPILAISLLPVFAHAQYTDVLDDTATEVYGSTTADSGDLTYVVGSIISVALSVLGIVLLIFMLYGGFLWMTAGGDAEQVKKAKTIMINATIGLIIVLASYAIANYVIAQLVAANLAS</sequence>
<name>A0A2M8EP72_9BACT</name>
<feature type="transmembrane region" description="Helical" evidence="1">
    <location>
        <begin position="45"/>
        <end position="70"/>
    </location>
</feature>
<dbReference type="InterPro" id="IPR043993">
    <property type="entry name" value="T4SS_pilin"/>
</dbReference>
<keyword evidence="1" id="KW-0472">Membrane</keyword>
<dbReference type="Proteomes" id="UP000230251">
    <property type="component" value="Unassembled WGS sequence"/>
</dbReference>
<accession>A0A2M8EP72</accession>
<keyword evidence="1" id="KW-0812">Transmembrane</keyword>
<dbReference type="EMBL" id="PFSI01000035">
    <property type="protein sequence ID" value="PJC24540.1"/>
    <property type="molecule type" value="Genomic_DNA"/>
</dbReference>
<keyword evidence="2" id="KW-0732">Signal</keyword>
<comment type="caution">
    <text evidence="3">The sequence shown here is derived from an EMBL/GenBank/DDBJ whole genome shotgun (WGS) entry which is preliminary data.</text>
</comment>
<organism evidence="3 4">
    <name type="scientific">Candidatus Uhrbacteria bacterium CG_4_9_14_0_2_um_filter_41_50</name>
    <dbReference type="NCBI Taxonomy" id="1975031"/>
    <lineage>
        <taxon>Bacteria</taxon>
        <taxon>Candidatus Uhriibacteriota</taxon>
    </lineage>
</organism>
<protein>
    <submittedName>
        <fullName evidence="3">Uncharacterized protein</fullName>
    </submittedName>
</protein>
<evidence type="ECO:0000313" key="3">
    <source>
        <dbReference type="EMBL" id="PJC24540.1"/>
    </source>
</evidence>
<feature type="signal peptide" evidence="2">
    <location>
        <begin position="1"/>
        <end position="21"/>
    </location>
</feature>
<reference evidence="4" key="1">
    <citation type="submission" date="2017-09" db="EMBL/GenBank/DDBJ databases">
        <title>Depth-based differentiation of microbial function through sediment-hosted aquifers and enrichment of novel symbionts in the deep terrestrial subsurface.</title>
        <authorList>
            <person name="Probst A.J."/>
            <person name="Ladd B."/>
            <person name="Jarett J.K."/>
            <person name="Geller-Mcgrath D.E."/>
            <person name="Sieber C.M.K."/>
            <person name="Emerson J.B."/>
            <person name="Anantharaman K."/>
            <person name="Thomas B.C."/>
            <person name="Malmstrom R."/>
            <person name="Stieglmeier M."/>
            <person name="Klingl A."/>
            <person name="Woyke T."/>
            <person name="Ryan C.M."/>
            <person name="Banfield J.F."/>
        </authorList>
    </citation>
    <scope>NUCLEOTIDE SEQUENCE [LARGE SCALE GENOMIC DNA]</scope>
</reference>
<gene>
    <name evidence="3" type="ORF">CO057_02295</name>
</gene>
<feature type="transmembrane region" description="Helical" evidence="1">
    <location>
        <begin position="91"/>
        <end position="113"/>
    </location>
</feature>
<dbReference type="Pfam" id="PF18895">
    <property type="entry name" value="T4SS_pilin"/>
    <property type="match status" value="1"/>
</dbReference>
<evidence type="ECO:0000256" key="1">
    <source>
        <dbReference type="SAM" id="Phobius"/>
    </source>
</evidence>
<dbReference type="AlphaFoldDB" id="A0A2M8EP72"/>
<keyword evidence="1" id="KW-1133">Transmembrane helix</keyword>
<proteinExistence type="predicted"/>
<evidence type="ECO:0000256" key="2">
    <source>
        <dbReference type="SAM" id="SignalP"/>
    </source>
</evidence>